<name>A0A8H6ZEX6_9AGAR</name>
<proteinExistence type="predicted"/>
<accession>A0A8H6ZEX6</accession>
<organism evidence="1 2">
    <name type="scientific">Mycena sanguinolenta</name>
    <dbReference type="NCBI Taxonomy" id="230812"/>
    <lineage>
        <taxon>Eukaryota</taxon>
        <taxon>Fungi</taxon>
        <taxon>Dikarya</taxon>
        <taxon>Basidiomycota</taxon>
        <taxon>Agaricomycotina</taxon>
        <taxon>Agaricomycetes</taxon>
        <taxon>Agaricomycetidae</taxon>
        <taxon>Agaricales</taxon>
        <taxon>Marasmiineae</taxon>
        <taxon>Mycenaceae</taxon>
        <taxon>Mycena</taxon>
    </lineage>
</organism>
<dbReference type="AlphaFoldDB" id="A0A8H6ZEX6"/>
<reference evidence="1" key="1">
    <citation type="submission" date="2020-05" db="EMBL/GenBank/DDBJ databases">
        <title>Mycena genomes resolve the evolution of fungal bioluminescence.</title>
        <authorList>
            <person name="Tsai I.J."/>
        </authorList>
    </citation>
    <scope>NUCLEOTIDE SEQUENCE</scope>
    <source>
        <strain evidence="1">160909Yilan</strain>
    </source>
</reference>
<dbReference type="OrthoDB" id="3016333at2759"/>
<evidence type="ECO:0000313" key="2">
    <source>
        <dbReference type="Proteomes" id="UP000623467"/>
    </source>
</evidence>
<comment type="caution">
    <text evidence="1">The sequence shown here is derived from an EMBL/GenBank/DDBJ whole genome shotgun (WGS) entry which is preliminary data.</text>
</comment>
<gene>
    <name evidence="1" type="ORF">MSAN_00199400</name>
</gene>
<dbReference type="Proteomes" id="UP000623467">
    <property type="component" value="Unassembled WGS sequence"/>
</dbReference>
<keyword evidence="2" id="KW-1185">Reference proteome</keyword>
<evidence type="ECO:0000313" key="1">
    <source>
        <dbReference type="EMBL" id="KAF7377763.1"/>
    </source>
</evidence>
<dbReference type="EMBL" id="JACAZH010000001">
    <property type="protein sequence ID" value="KAF7377763.1"/>
    <property type="molecule type" value="Genomic_DNA"/>
</dbReference>
<protein>
    <submittedName>
        <fullName evidence="1">Uncharacterized protein</fullName>
    </submittedName>
</protein>
<sequence>MRRNHVQLREHEQAIWGVIRQYFSLLDRDRPRFHLDKPWQRVVIHHVPVTTASGTRSFIEELRWSNDGIGALADVMGVRDLCSFEGMQKRQDGLQKGILQEATLMVMLLNADAARRFLRDGVFLYGAHCRVSVYVPR</sequence>